<comment type="caution">
    <text evidence="3">The sequence shown here is derived from an EMBL/GenBank/DDBJ whole genome shotgun (WGS) entry which is preliminary data.</text>
</comment>
<sequence>MSSAPNVPAWKRLGLKLKQPASGAEIGGPAPAEGSKPNGQQHHDRDTSGPVVNAAYASPAAAAAAKRKRLDQPTPPPAYNSNSPFKRTRTDGDSNATPTLRKQKSVTFADDVKKTTTAVDPKKNKKKSNKPAKPATQQPTADIKPSLEYLRTWKSARQSWKFNKNHQTILMKRVFHADAIPSSDIGTFYEYIQDLKGFTRSRLRETAAEVKKEDAEKGKAAFPVGTPDMDSKQSEYETVLAGLMQLGNGSGSKRKRFDEAGFVSKSTDVAITQRVIKRMRAETILEELSDSEDSDAMTIDTEETAPPPQAAATQEDESADKRVKLNDGTTKEKAPRRRKRRTNVDDSSSEESSDSDSSDSDSDSESEDESDNASEVQRQAAQREAETSSESSSSSEEEDDSSEDDSEEDEEAPKKRTGSKK</sequence>
<gene>
    <name evidence="3" type="ORF">CFIO01_01962</name>
</gene>
<dbReference type="PANTHER" id="PTHR22306">
    <property type="entry name" value="CHROMOSOME 7 OPEN READING FRAME 50"/>
    <property type="match status" value="1"/>
</dbReference>
<feature type="region of interest" description="Disordered" evidence="1">
    <location>
        <begin position="1"/>
        <end position="143"/>
    </location>
</feature>
<protein>
    <recommendedName>
        <fullName evidence="2">WKF domain-containing protein</fullName>
    </recommendedName>
</protein>
<feature type="region of interest" description="Disordered" evidence="1">
    <location>
        <begin position="283"/>
        <end position="421"/>
    </location>
</feature>
<feature type="compositionally biased region" description="Acidic residues" evidence="1">
    <location>
        <begin position="347"/>
        <end position="372"/>
    </location>
</feature>
<dbReference type="PANTHER" id="PTHR22306:SF2">
    <property type="entry name" value="CHROMOSOME 7 OPEN READING FRAME 50"/>
    <property type="match status" value="1"/>
</dbReference>
<proteinExistence type="predicted"/>
<dbReference type="KEGG" id="cfj:CFIO01_01962"/>
<dbReference type="eggNOG" id="KOG4829">
    <property type="taxonomic scope" value="Eukaryota"/>
</dbReference>
<feature type="compositionally biased region" description="Low complexity" evidence="1">
    <location>
        <begin position="20"/>
        <end position="35"/>
    </location>
</feature>
<reference evidence="3 4" key="1">
    <citation type="submission" date="2014-02" db="EMBL/GenBank/DDBJ databases">
        <title>The genome sequence of Colletotrichum fioriniae PJ7.</title>
        <authorList>
            <person name="Baroncelli R."/>
            <person name="Thon M.R."/>
        </authorList>
    </citation>
    <scope>NUCLEOTIDE SEQUENCE [LARGE SCALE GENOMIC DNA]</scope>
    <source>
        <strain evidence="3 4">PJ7</strain>
    </source>
</reference>
<accession>A0A010R9T1</accession>
<keyword evidence="4" id="KW-1185">Reference proteome</keyword>
<evidence type="ECO:0000313" key="3">
    <source>
        <dbReference type="EMBL" id="EXF74484.1"/>
    </source>
</evidence>
<evidence type="ECO:0000259" key="2">
    <source>
        <dbReference type="Pfam" id="PF10180"/>
    </source>
</evidence>
<feature type="compositionally biased region" description="Acidic residues" evidence="1">
    <location>
        <begin position="284"/>
        <end position="303"/>
    </location>
</feature>
<feature type="compositionally biased region" description="Low complexity" evidence="1">
    <location>
        <begin position="54"/>
        <end position="64"/>
    </location>
</feature>
<organism evidence="3 4">
    <name type="scientific">Colletotrichum fioriniae PJ7</name>
    <dbReference type="NCBI Taxonomy" id="1445577"/>
    <lineage>
        <taxon>Eukaryota</taxon>
        <taxon>Fungi</taxon>
        <taxon>Dikarya</taxon>
        <taxon>Ascomycota</taxon>
        <taxon>Pezizomycotina</taxon>
        <taxon>Sordariomycetes</taxon>
        <taxon>Hypocreomycetidae</taxon>
        <taxon>Glomerellales</taxon>
        <taxon>Glomerellaceae</taxon>
        <taxon>Colletotrichum</taxon>
        <taxon>Colletotrichum acutatum species complex</taxon>
    </lineage>
</organism>
<dbReference type="AlphaFoldDB" id="A0A010R9T1"/>
<dbReference type="STRING" id="1445577.A0A010R9T1"/>
<dbReference type="InterPro" id="IPR019327">
    <property type="entry name" value="WKF"/>
</dbReference>
<evidence type="ECO:0000313" key="4">
    <source>
        <dbReference type="Proteomes" id="UP000020467"/>
    </source>
</evidence>
<feature type="domain" description="WKF" evidence="2">
    <location>
        <begin position="148"/>
        <end position="210"/>
    </location>
</feature>
<feature type="compositionally biased region" description="Basic and acidic residues" evidence="1">
    <location>
        <begin position="319"/>
        <end position="333"/>
    </location>
</feature>
<dbReference type="EMBL" id="JARH01000980">
    <property type="protein sequence ID" value="EXF74484.1"/>
    <property type="molecule type" value="Genomic_DNA"/>
</dbReference>
<evidence type="ECO:0000256" key="1">
    <source>
        <dbReference type="SAM" id="MobiDB-lite"/>
    </source>
</evidence>
<dbReference type="Pfam" id="PF10180">
    <property type="entry name" value="WKF"/>
    <property type="match status" value="1"/>
</dbReference>
<feature type="compositionally biased region" description="Acidic residues" evidence="1">
    <location>
        <begin position="395"/>
        <end position="411"/>
    </location>
</feature>
<dbReference type="Proteomes" id="UP000020467">
    <property type="component" value="Unassembled WGS sequence"/>
</dbReference>
<name>A0A010R9T1_9PEZI</name>
<dbReference type="OrthoDB" id="10261563at2759"/>
<dbReference type="HOGENOM" id="CLU_045013_1_0_1"/>
<feature type="region of interest" description="Disordered" evidence="1">
    <location>
        <begin position="213"/>
        <end position="233"/>
    </location>
</feature>